<reference evidence="1" key="1">
    <citation type="submission" date="2015-11" db="EMBL/GenBank/DDBJ databases">
        <title>De novo transcriptome assembly of four potential Pierce s Disease insect vectors from Arizona vineyards.</title>
        <authorList>
            <person name="Tassone E.E."/>
        </authorList>
    </citation>
    <scope>NUCLEOTIDE SEQUENCE</scope>
</reference>
<dbReference type="EMBL" id="GECZ01005546">
    <property type="protein sequence ID" value="JAS64223.1"/>
    <property type="molecule type" value="Transcribed_RNA"/>
</dbReference>
<protein>
    <submittedName>
        <fullName evidence="1">Uncharacterized protein</fullName>
    </submittedName>
</protein>
<sequence>APDARRSVKSTSNLAEVVIPDRQSSNLFQTNTKSVHFCPVVSQVQLSNNETDKDVDCDKILNRFNSSPNIKREHSVEKDTISTEIDECDRAGSAELENLPNNNTIHSSTLLIRKSKV</sequence>
<feature type="non-terminal residue" evidence="1">
    <location>
        <position position="117"/>
    </location>
</feature>
<gene>
    <name evidence="1" type="ORF">g.45794</name>
</gene>
<name>A0A1B6GPE3_9HEMI</name>
<dbReference type="AlphaFoldDB" id="A0A1B6GPE3"/>
<evidence type="ECO:0000313" key="1">
    <source>
        <dbReference type="EMBL" id="JAS64223.1"/>
    </source>
</evidence>
<accession>A0A1B6GPE3</accession>
<proteinExistence type="predicted"/>
<feature type="non-terminal residue" evidence="1">
    <location>
        <position position="1"/>
    </location>
</feature>
<organism evidence="1">
    <name type="scientific">Cuerna arida</name>
    <dbReference type="NCBI Taxonomy" id="1464854"/>
    <lineage>
        <taxon>Eukaryota</taxon>
        <taxon>Metazoa</taxon>
        <taxon>Ecdysozoa</taxon>
        <taxon>Arthropoda</taxon>
        <taxon>Hexapoda</taxon>
        <taxon>Insecta</taxon>
        <taxon>Pterygota</taxon>
        <taxon>Neoptera</taxon>
        <taxon>Paraneoptera</taxon>
        <taxon>Hemiptera</taxon>
        <taxon>Auchenorrhyncha</taxon>
        <taxon>Membracoidea</taxon>
        <taxon>Cicadellidae</taxon>
        <taxon>Cicadellinae</taxon>
        <taxon>Proconiini</taxon>
        <taxon>Cuerna</taxon>
    </lineage>
</organism>